<evidence type="ECO:0008006" key="3">
    <source>
        <dbReference type="Google" id="ProtNLM"/>
    </source>
</evidence>
<sequence>MHTYTLIYDSECPSCSKVAKHVHDLGIDSLGTASSNDRSLRANITEHGLSLPDKPSLLVNSDSKVRIYTGWRMRLQLAKVIGSKRASELIRLAWAEAQARQERKKAVNRRTLLGGAVAGAGAAITGAATAQAAPNSGASSVSSSIAEPLGADELSVLIDKPEVSRSAAVWGEVNRHDVARFAADDGDQVLVMSHGDDRRYATFLSETDPSVGVTVEYVPGEPTIRYFTPEGVPIAEFSTDGETVTSSQIASENVPASAQIGVQGMKEYAACLTLCLGGKVDAGCISACGHCATGSWINCGKCGLCAGGSGVRCAKDCKGFW</sequence>
<dbReference type="Proteomes" id="UP001595823">
    <property type="component" value="Unassembled WGS sequence"/>
</dbReference>
<comment type="caution">
    <text evidence="1">The sequence shown here is derived from an EMBL/GenBank/DDBJ whole genome shotgun (WGS) entry which is preliminary data.</text>
</comment>
<proteinExistence type="predicted"/>
<protein>
    <recommendedName>
        <fullName evidence="3">Glutaredoxin domain-containing protein</fullName>
    </recommendedName>
</protein>
<organism evidence="1 2">
    <name type="scientific">Salininema proteolyticum</name>
    <dbReference type="NCBI Taxonomy" id="1607685"/>
    <lineage>
        <taxon>Bacteria</taxon>
        <taxon>Bacillati</taxon>
        <taxon>Actinomycetota</taxon>
        <taxon>Actinomycetes</taxon>
        <taxon>Glycomycetales</taxon>
        <taxon>Glycomycetaceae</taxon>
        <taxon>Salininema</taxon>
    </lineage>
</organism>
<accession>A0ABV8TYC0</accession>
<reference evidence="2" key="1">
    <citation type="journal article" date="2019" name="Int. J. Syst. Evol. Microbiol.">
        <title>The Global Catalogue of Microorganisms (GCM) 10K type strain sequencing project: providing services to taxonomists for standard genome sequencing and annotation.</title>
        <authorList>
            <consortium name="The Broad Institute Genomics Platform"/>
            <consortium name="The Broad Institute Genome Sequencing Center for Infectious Disease"/>
            <person name="Wu L."/>
            <person name="Ma J."/>
        </authorList>
    </citation>
    <scope>NUCLEOTIDE SEQUENCE [LARGE SCALE GENOMIC DNA]</scope>
    <source>
        <strain evidence="2">IBRC-M 10908</strain>
    </source>
</reference>
<gene>
    <name evidence="1" type="ORF">ACFPET_09665</name>
</gene>
<name>A0ABV8TYC0_9ACTN</name>
<dbReference type="RefSeq" id="WP_380620330.1">
    <property type="nucleotide sequence ID" value="NZ_JBHSDK010000013.1"/>
</dbReference>
<evidence type="ECO:0000313" key="2">
    <source>
        <dbReference type="Proteomes" id="UP001595823"/>
    </source>
</evidence>
<dbReference type="EMBL" id="JBHSDK010000013">
    <property type="protein sequence ID" value="MFC4335464.1"/>
    <property type="molecule type" value="Genomic_DNA"/>
</dbReference>
<keyword evidence="2" id="KW-1185">Reference proteome</keyword>
<evidence type="ECO:0000313" key="1">
    <source>
        <dbReference type="EMBL" id="MFC4335464.1"/>
    </source>
</evidence>